<dbReference type="RefSeq" id="XP_003023693.1">
    <property type="nucleotide sequence ID" value="XM_003023647.1"/>
</dbReference>
<keyword evidence="2" id="KW-0732">Signal</keyword>
<evidence type="ECO:0000313" key="3">
    <source>
        <dbReference type="EMBL" id="EFE43075.1"/>
    </source>
</evidence>
<name>D4D532_TRIVH</name>
<dbReference type="EMBL" id="ACYE01000117">
    <property type="protein sequence ID" value="EFE43075.1"/>
    <property type="molecule type" value="Genomic_DNA"/>
</dbReference>
<feature type="region of interest" description="Disordered" evidence="1">
    <location>
        <begin position="61"/>
        <end position="363"/>
    </location>
</feature>
<feature type="compositionally biased region" description="Low complexity" evidence="1">
    <location>
        <begin position="293"/>
        <end position="311"/>
    </location>
</feature>
<dbReference type="Proteomes" id="UP000008383">
    <property type="component" value="Unassembled WGS sequence"/>
</dbReference>
<accession>D4D532</accession>
<evidence type="ECO:0000256" key="1">
    <source>
        <dbReference type="SAM" id="MobiDB-lite"/>
    </source>
</evidence>
<feature type="compositionally biased region" description="Low complexity" evidence="1">
    <location>
        <begin position="339"/>
        <end position="353"/>
    </location>
</feature>
<feature type="compositionally biased region" description="Low complexity" evidence="1">
    <location>
        <begin position="139"/>
        <end position="198"/>
    </location>
</feature>
<dbReference type="HOGENOM" id="CLU_444230_0_0_1"/>
<protein>
    <submittedName>
        <fullName evidence="3">Uncharacterized protein</fullName>
    </submittedName>
</protein>
<evidence type="ECO:0000256" key="2">
    <source>
        <dbReference type="SAM" id="SignalP"/>
    </source>
</evidence>
<evidence type="ECO:0000313" key="4">
    <source>
        <dbReference type="Proteomes" id="UP000008383"/>
    </source>
</evidence>
<organism evidence="3 4">
    <name type="scientific">Trichophyton verrucosum (strain HKI 0517)</name>
    <dbReference type="NCBI Taxonomy" id="663202"/>
    <lineage>
        <taxon>Eukaryota</taxon>
        <taxon>Fungi</taxon>
        <taxon>Dikarya</taxon>
        <taxon>Ascomycota</taxon>
        <taxon>Pezizomycotina</taxon>
        <taxon>Eurotiomycetes</taxon>
        <taxon>Eurotiomycetidae</taxon>
        <taxon>Onygenales</taxon>
        <taxon>Arthrodermataceae</taxon>
        <taxon>Trichophyton</taxon>
    </lineage>
</organism>
<keyword evidence="4" id="KW-1185">Reference proteome</keyword>
<dbReference type="AlphaFoldDB" id="D4D532"/>
<dbReference type="GeneID" id="9582241"/>
<sequence>MRFTPSNLLSLLAVGAILQPVVVPRAITTGLINGRDESDLTKCDVTLGCVDETIQTPSLKDHAVIPALQKRKGRRPGSNNRPNRNGHGKPSKPATDPTTSPKPGPTTKPSSVSTTQPAKTSSTTSKAEPTTSSKVHSATSSKVVSNTRTTSSVTSSRSTSASTSRAASTTKSVTSSATTSSSQTSAHPTSSAHSTSSSGENSSIKSEEQSATPSEKPSITSSTSTTKPTSEAELTTTSEETHTTSKSGNTAVPTLSEKGSATRSESATTDSSYTPVPTSSETDVSSSLDEYPTTESTSTLVSTSESEPTTTLDKHTTTKESSTPVPTETASRTSSETDPTTASTQEPTSTTEPGLSHGRTDNKNTSILSWEEYMRDGLNAINRFKNAIQNKEPDSEAGNFEDNYKIEHDNIMIGELVKNDGGKWNLWKATGLDQSALYEGVFVKPMTPKSDRDVVSENYYNKAARTMVIANSDINVDNTADDKRLRWSELTFQGWKKHAGDDAKNLRWVIRNNVINPGTVATVKKAIELTNQNPNKRAEFKLDASNRELNDAFVALAGTVNVKGVIHMLADHHNDMEGLGLKKIHAFGPHKLLLELGRKLT</sequence>
<feature type="compositionally biased region" description="Polar residues" evidence="1">
    <location>
        <begin position="118"/>
        <end position="138"/>
    </location>
</feature>
<comment type="caution">
    <text evidence="3">The sequence shown here is derived from an EMBL/GenBank/DDBJ whole genome shotgun (WGS) entry which is preliminary data.</text>
</comment>
<proteinExistence type="predicted"/>
<gene>
    <name evidence="3" type="ORF">TRV_02202</name>
</gene>
<reference evidence="4" key="1">
    <citation type="journal article" date="2011" name="Genome Biol.">
        <title>Comparative and functional genomics provide insights into the pathogenicity of dermatophytic fungi.</title>
        <authorList>
            <person name="Burmester A."/>
            <person name="Shelest E."/>
            <person name="Gloeckner G."/>
            <person name="Heddergott C."/>
            <person name="Schindler S."/>
            <person name="Staib P."/>
            <person name="Heidel A."/>
            <person name="Felder M."/>
            <person name="Petzold A."/>
            <person name="Szafranski K."/>
            <person name="Feuermann M."/>
            <person name="Pedruzzi I."/>
            <person name="Priebe S."/>
            <person name="Groth M."/>
            <person name="Winkler R."/>
            <person name="Li W."/>
            <person name="Kniemeyer O."/>
            <person name="Schroeckh V."/>
            <person name="Hertweck C."/>
            <person name="Hube B."/>
            <person name="White T.C."/>
            <person name="Platzer M."/>
            <person name="Guthke R."/>
            <person name="Heitman J."/>
            <person name="Woestemeyer J."/>
            <person name="Zipfel P.F."/>
            <person name="Monod M."/>
            <person name="Brakhage A.A."/>
        </authorList>
    </citation>
    <scope>NUCLEOTIDE SEQUENCE [LARGE SCALE GENOMIC DNA]</scope>
    <source>
        <strain evidence="4">HKI 0517</strain>
    </source>
</reference>
<feature type="chain" id="PRO_5003055336" evidence="2">
    <location>
        <begin position="25"/>
        <end position="601"/>
    </location>
</feature>
<feature type="compositionally biased region" description="Polar residues" evidence="1">
    <location>
        <begin position="319"/>
        <end position="338"/>
    </location>
</feature>
<feature type="signal peptide" evidence="2">
    <location>
        <begin position="1"/>
        <end position="24"/>
    </location>
</feature>
<dbReference type="OrthoDB" id="4174411at2759"/>
<feature type="compositionally biased region" description="Polar residues" evidence="1">
    <location>
        <begin position="248"/>
        <end position="288"/>
    </location>
</feature>
<feature type="compositionally biased region" description="Low complexity" evidence="1">
    <location>
        <begin position="107"/>
        <end position="117"/>
    </location>
</feature>
<feature type="compositionally biased region" description="Low complexity" evidence="1">
    <location>
        <begin position="212"/>
        <end position="238"/>
    </location>
</feature>
<dbReference type="KEGG" id="tve:TRV_02202"/>